<name>A0ABY4AFW1_9BURK</name>
<evidence type="ECO:0000313" key="1">
    <source>
        <dbReference type="EMBL" id="UOD33692.1"/>
    </source>
</evidence>
<gene>
    <name evidence="1" type="ORF">INH39_30260</name>
</gene>
<dbReference type="EMBL" id="CP063361">
    <property type="protein sequence ID" value="UOD33692.1"/>
    <property type="molecule type" value="Genomic_DNA"/>
</dbReference>
<reference evidence="1 2" key="1">
    <citation type="submission" date="2020-10" db="EMBL/GenBank/DDBJ databases">
        <title>Genome analysis of Massilia species.</title>
        <authorList>
            <person name="Jung D.-H."/>
        </authorList>
    </citation>
    <scope>NUCLEOTIDE SEQUENCE [LARGE SCALE GENOMIC DNA]</scope>
    <source>
        <strain evidence="2">sipir</strain>
    </source>
</reference>
<keyword evidence="2" id="KW-1185">Reference proteome</keyword>
<dbReference type="RefSeq" id="WP_243490841.1">
    <property type="nucleotide sequence ID" value="NZ_CP063361.1"/>
</dbReference>
<evidence type="ECO:0008006" key="3">
    <source>
        <dbReference type="Google" id="ProtNLM"/>
    </source>
</evidence>
<accession>A0ABY4AFW1</accession>
<proteinExistence type="predicted"/>
<organism evidence="1 2">
    <name type="scientific">Massilia violaceinigra</name>
    <dbReference type="NCBI Taxonomy" id="2045208"/>
    <lineage>
        <taxon>Bacteria</taxon>
        <taxon>Pseudomonadati</taxon>
        <taxon>Pseudomonadota</taxon>
        <taxon>Betaproteobacteria</taxon>
        <taxon>Burkholderiales</taxon>
        <taxon>Oxalobacteraceae</taxon>
        <taxon>Telluria group</taxon>
        <taxon>Massilia</taxon>
    </lineage>
</organism>
<protein>
    <recommendedName>
        <fullName evidence="3">Alcohol dehydrogenase</fullName>
    </recommendedName>
</protein>
<evidence type="ECO:0000313" key="2">
    <source>
        <dbReference type="Proteomes" id="UP000831532"/>
    </source>
</evidence>
<sequence>MNPFLEGHGIRPVIDKAHRFGDAVQAFEHLARGPFGNVVVNVVGGI</sequence>
<dbReference type="Gene3D" id="3.90.180.10">
    <property type="entry name" value="Medium-chain alcohol dehydrogenases, catalytic domain"/>
    <property type="match status" value="1"/>
</dbReference>
<dbReference type="Proteomes" id="UP000831532">
    <property type="component" value="Chromosome"/>
</dbReference>